<gene>
    <name evidence="1" type="ORF">K458DRAFT_27780</name>
</gene>
<dbReference type="EMBL" id="MU005580">
    <property type="protein sequence ID" value="KAF2684878.1"/>
    <property type="molecule type" value="Genomic_DNA"/>
</dbReference>
<protein>
    <recommendedName>
        <fullName evidence="3">F-box domain-containing protein</fullName>
    </recommendedName>
</protein>
<name>A0A6G1J396_9PLEO</name>
<dbReference type="Proteomes" id="UP000799291">
    <property type="component" value="Unassembled WGS sequence"/>
</dbReference>
<organism evidence="1 2">
    <name type="scientific">Lentithecium fluviatile CBS 122367</name>
    <dbReference type="NCBI Taxonomy" id="1168545"/>
    <lineage>
        <taxon>Eukaryota</taxon>
        <taxon>Fungi</taxon>
        <taxon>Dikarya</taxon>
        <taxon>Ascomycota</taxon>
        <taxon>Pezizomycotina</taxon>
        <taxon>Dothideomycetes</taxon>
        <taxon>Pleosporomycetidae</taxon>
        <taxon>Pleosporales</taxon>
        <taxon>Massarineae</taxon>
        <taxon>Lentitheciaceae</taxon>
        <taxon>Lentithecium</taxon>
    </lineage>
</organism>
<evidence type="ECO:0000313" key="1">
    <source>
        <dbReference type="EMBL" id="KAF2684878.1"/>
    </source>
</evidence>
<accession>A0A6G1J396</accession>
<sequence>MASEGFMSLPGELRNAVYDHLLFPESDTLSMRACNSNKDIVNSIMRSPIFRVSKEIRIEALSRLLSTKRIDINTKTMVALFRYVGELANENVVDLSVIISNSSDMHLWKVSRGHDFCLAQLSALRNLKRLELRHSFRQGPLVDILDLRLRDLKRDLEARGEVKVKIAERP</sequence>
<dbReference type="OrthoDB" id="62952at2759"/>
<dbReference type="AlphaFoldDB" id="A0A6G1J396"/>
<keyword evidence="2" id="KW-1185">Reference proteome</keyword>
<reference evidence="1" key="1">
    <citation type="journal article" date="2020" name="Stud. Mycol.">
        <title>101 Dothideomycetes genomes: a test case for predicting lifestyles and emergence of pathogens.</title>
        <authorList>
            <person name="Haridas S."/>
            <person name="Albert R."/>
            <person name="Binder M."/>
            <person name="Bloem J."/>
            <person name="Labutti K."/>
            <person name="Salamov A."/>
            <person name="Andreopoulos B."/>
            <person name="Baker S."/>
            <person name="Barry K."/>
            <person name="Bills G."/>
            <person name="Bluhm B."/>
            <person name="Cannon C."/>
            <person name="Castanera R."/>
            <person name="Culley D."/>
            <person name="Daum C."/>
            <person name="Ezra D."/>
            <person name="Gonzalez J."/>
            <person name="Henrissat B."/>
            <person name="Kuo A."/>
            <person name="Liang C."/>
            <person name="Lipzen A."/>
            <person name="Lutzoni F."/>
            <person name="Magnuson J."/>
            <person name="Mondo S."/>
            <person name="Nolan M."/>
            <person name="Ohm R."/>
            <person name="Pangilinan J."/>
            <person name="Park H.-J."/>
            <person name="Ramirez L."/>
            <person name="Alfaro M."/>
            <person name="Sun H."/>
            <person name="Tritt A."/>
            <person name="Yoshinaga Y."/>
            <person name="Zwiers L.-H."/>
            <person name="Turgeon B."/>
            <person name="Goodwin S."/>
            <person name="Spatafora J."/>
            <person name="Crous P."/>
            <person name="Grigoriev I."/>
        </authorList>
    </citation>
    <scope>NUCLEOTIDE SEQUENCE</scope>
    <source>
        <strain evidence="1">CBS 122367</strain>
    </source>
</reference>
<evidence type="ECO:0000313" key="2">
    <source>
        <dbReference type="Proteomes" id="UP000799291"/>
    </source>
</evidence>
<evidence type="ECO:0008006" key="3">
    <source>
        <dbReference type="Google" id="ProtNLM"/>
    </source>
</evidence>
<proteinExistence type="predicted"/>